<evidence type="ECO:0000313" key="15">
    <source>
        <dbReference type="EMBL" id="ORY86377.1"/>
    </source>
</evidence>
<dbReference type="CDD" id="cd01283">
    <property type="entry name" value="cytidine_deaminase"/>
    <property type="match status" value="1"/>
</dbReference>
<dbReference type="GO" id="GO:0005829">
    <property type="term" value="C:cytosol"/>
    <property type="evidence" value="ECO:0007669"/>
    <property type="project" value="TreeGrafter"/>
</dbReference>
<evidence type="ECO:0000256" key="11">
    <source>
        <dbReference type="PIRSR" id="PIRSR606262-2"/>
    </source>
</evidence>
<accession>A0A1Y2FS19</accession>
<feature type="active site" description="Proton donor" evidence="10">
    <location>
        <position position="58"/>
    </location>
</feature>
<dbReference type="GeneID" id="63787565"/>
<comment type="similarity">
    <text evidence="3 13">Belongs to the cytidine and deoxycytidylate deaminase family.</text>
</comment>
<evidence type="ECO:0000256" key="13">
    <source>
        <dbReference type="RuleBase" id="RU364006"/>
    </source>
</evidence>
<proteinExistence type="inferred from homology"/>
<evidence type="ECO:0000256" key="9">
    <source>
        <dbReference type="ARBA" id="ARBA00049558"/>
    </source>
</evidence>
<evidence type="ECO:0000256" key="1">
    <source>
        <dbReference type="ARBA" id="ARBA00001947"/>
    </source>
</evidence>
<dbReference type="EMBL" id="MCFI01000003">
    <property type="protein sequence ID" value="ORY86377.1"/>
    <property type="molecule type" value="Genomic_DNA"/>
</dbReference>
<dbReference type="InterPro" id="IPR016193">
    <property type="entry name" value="Cytidine_deaminase-like"/>
</dbReference>
<dbReference type="Pfam" id="PF00383">
    <property type="entry name" value="dCMP_cyt_deam_1"/>
    <property type="match status" value="1"/>
</dbReference>
<evidence type="ECO:0000259" key="14">
    <source>
        <dbReference type="PROSITE" id="PS51747"/>
    </source>
</evidence>
<evidence type="ECO:0000256" key="3">
    <source>
        <dbReference type="ARBA" id="ARBA00006576"/>
    </source>
</evidence>
<feature type="binding site" evidence="12">
    <location>
        <position position="95"/>
    </location>
    <ligand>
        <name>Zn(2+)</name>
        <dbReference type="ChEBI" id="CHEBI:29105"/>
        <note>catalytic</note>
    </ligand>
</feature>
<sequence>MARTFDFEELKKLAFEARDLSYSPYSKFRVGACLVDDQGTFFQGANVENAAYAGLCAERTALVKAITSAPGYARKFKAIAITADISDPIAPCGSCRQFLREFSTDLVFYMFRADGSYVEKTLGDLLPMSFGPESLES</sequence>
<dbReference type="GO" id="GO:0072527">
    <property type="term" value="P:pyrimidine-containing compound metabolic process"/>
    <property type="evidence" value="ECO:0007669"/>
    <property type="project" value="UniProtKB-ARBA"/>
</dbReference>
<dbReference type="SUPFAM" id="SSF53927">
    <property type="entry name" value="Cytidine deaminase-like"/>
    <property type="match status" value="1"/>
</dbReference>
<comment type="caution">
    <text evidence="15">The sequence shown here is derived from an EMBL/GenBank/DDBJ whole genome shotgun (WGS) entry which is preliminary data.</text>
</comment>
<dbReference type="OMA" id="LTHFTCV"/>
<feature type="binding site" evidence="12">
    <location>
        <position position="56"/>
    </location>
    <ligand>
        <name>Zn(2+)</name>
        <dbReference type="ChEBI" id="CHEBI:29105"/>
        <note>catalytic</note>
    </ligand>
</feature>
<dbReference type="GO" id="GO:0008270">
    <property type="term" value="F:zinc ion binding"/>
    <property type="evidence" value="ECO:0007669"/>
    <property type="project" value="UniProtKB-UniRule"/>
</dbReference>
<protein>
    <recommendedName>
        <fullName evidence="4 13">Cytidine deaminase</fullName>
        <ecNumber evidence="4 13">3.5.4.5</ecNumber>
    </recommendedName>
    <alternativeName>
        <fullName evidence="8 13">Cytidine aminohydrolase</fullName>
    </alternativeName>
</protein>
<dbReference type="Proteomes" id="UP000193685">
    <property type="component" value="Unassembled WGS sequence"/>
</dbReference>
<evidence type="ECO:0000256" key="5">
    <source>
        <dbReference type="ARBA" id="ARBA00022723"/>
    </source>
</evidence>
<dbReference type="PANTHER" id="PTHR11644">
    <property type="entry name" value="CYTIDINE DEAMINASE"/>
    <property type="match status" value="1"/>
</dbReference>
<evidence type="ECO:0000256" key="12">
    <source>
        <dbReference type="PIRSR" id="PIRSR606262-3"/>
    </source>
</evidence>
<comment type="catalytic activity">
    <reaction evidence="9 13">
        <text>cytidine + H2O + H(+) = uridine + NH4(+)</text>
        <dbReference type="Rhea" id="RHEA:16069"/>
        <dbReference type="ChEBI" id="CHEBI:15377"/>
        <dbReference type="ChEBI" id="CHEBI:15378"/>
        <dbReference type="ChEBI" id="CHEBI:16704"/>
        <dbReference type="ChEBI" id="CHEBI:17562"/>
        <dbReference type="ChEBI" id="CHEBI:28938"/>
        <dbReference type="EC" id="3.5.4.5"/>
    </reaction>
</comment>
<dbReference type="STRING" id="56484.A0A1Y2FS19"/>
<dbReference type="PROSITE" id="PS51747">
    <property type="entry name" value="CYT_DCMP_DEAMINASES_2"/>
    <property type="match status" value="1"/>
</dbReference>
<dbReference type="EC" id="3.5.4.5" evidence="4 13"/>
<keyword evidence="16" id="KW-1185">Reference proteome</keyword>
<keyword evidence="5 12" id="KW-0479">Metal-binding</keyword>
<comment type="function">
    <text evidence="2 13">This enzyme scavenges exogenous and endogenous cytidine and 2'-deoxycytidine for UMP synthesis.</text>
</comment>
<dbReference type="FunFam" id="3.40.140.10:FF:000008">
    <property type="entry name" value="Cytidine deaminase"/>
    <property type="match status" value="1"/>
</dbReference>
<evidence type="ECO:0000256" key="6">
    <source>
        <dbReference type="ARBA" id="ARBA00022801"/>
    </source>
</evidence>
<dbReference type="AlphaFoldDB" id="A0A1Y2FS19"/>
<dbReference type="PANTHER" id="PTHR11644:SF2">
    <property type="entry name" value="CYTIDINE DEAMINASE"/>
    <property type="match status" value="1"/>
</dbReference>
<name>A0A1Y2FS19_PROLT</name>
<comment type="catalytic activity">
    <reaction evidence="13">
        <text>2'-deoxycytidine + H2O + H(+) = 2'-deoxyuridine + NH4(+)</text>
        <dbReference type="Rhea" id="RHEA:13433"/>
        <dbReference type="ChEBI" id="CHEBI:15377"/>
        <dbReference type="ChEBI" id="CHEBI:15378"/>
        <dbReference type="ChEBI" id="CHEBI:15698"/>
        <dbReference type="ChEBI" id="CHEBI:16450"/>
        <dbReference type="ChEBI" id="CHEBI:28938"/>
        <dbReference type="EC" id="3.5.4.5"/>
    </reaction>
</comment>
<evidence type="ECO:0000256" key="8">
    <source>
        <dbReference type="ARBA" id="ARBA00032005"/>
    </source>
</evidence>
<evidence type="ECO:0000256" key="4">
    <source>
        <dbReference type="ARBA" id="ARBA00012783"/>
    </source>
</evidence>
<dbReference type="GO" id="GO:0055086">
    <property type="term" value="P:nucleobase-containing small molecule metabolic process"/>
    <property type="evidence" value="ECO:0007669"/>
    <property type="project" value="UniProtKB-ARBA"/>
</dbReference>
<feature type="binding site" evidence="12">
    <location>
        <position position="92"/>
    </location>
    <ligand>
        <name>Zn(2+)</name>
        <dbReference type="ChEBI" id="CHEBI:29105"/>
        <note>catalytic</note>
    </ligand>
</feature>
<keyword evidence="6 13" id="KW-0378">Hydrolase</keyword>
<evidence type="ECO:0000313" key="16">
    <source>
        <dbReference type="Proteomes" id="UP000193685"/>
    </source>
</evidence>
<dbReference type="InterPro" id="IPR016192">
    <property type="entry name" value="APOBEC/CMP_deaminase_Zn-bd"/>
</dbReference>
<dbReference type="GO" id="GO:0004126">
    <property type="term" value="F:cytidine deaminase activity"/>
    <property type="evidence" value="ECO:0007669"/>
    <property type="project" value="UniProtKB-UniRule"/>
</dbReference>
<feature type="domain" description="CMP/dCMP-type deaminase" evidence="14">
    <location>
        <begin position="5"/>
        <end position="133"/>
    </location>
</feature>
<reference evidence="15 16" key="1">
    <citation type="submission" date="2016-07" db="EMBL/GenBank/DDBJ databases">
        <title>Pervasive Adenine N6-methylation of Active Genes in Fungi.</title>
        <authorList>
            <consortium name="DOE Joint Genome Institute"/>
            <person name="Mondo S.J."/>
            <person name="Dannebaum R.O."/>
            <person name="Kuo R.C."/>
            <person name="Labutti K."/>
            <person name="Haridas S."/>
            <person name="Kuo A."/>
            <person name="Salamov A."/>
            <person name="Ahrendt S.R."/>
            <person name="Lipzen A."/>
            <person name="Sullivan W."/>
            <person name="Andreopoulos W.B."/>
            <person name="Clum A."/>
            <person name="Lindquist E."/>
            <person name="Daum C."/>
            <person name="Ramamoorthy G.K."/>
            <person name="Gryganskyi A."/>
            <person name="Culley D."/>
            <person name="Magnuson J.K."/>
            <person name="James T.Y."/>
            <person name="O'Malley M.A."/>
            <person name="Stajich J.E."/>
            <person name="Spatafora J.W."/>
            <person name="Visel A."/>
            <person name="Grigoriev I.V."/>
        </authorList>
    </citation>
    <scope>NUCLEOTIDE SEQUENCE [LARGE SCALE GENOMIC DNA]</scope>
    <source>
        <strain evidence="15 16">12-1054</strain>
    </source>
</reference>
<comment type="cofactor">
    <cofactor evidence="1 12 13">
        <name>Zn(2+)</name>
        <dbReference type="ChEBI" id="CHEBI:29105"/>
    </cofactor>
</comment>
<dbReference type="GO" id="GO:0042802">
    <property type="term" value="F:identical protein binding"/>
    <property type="evidence" value="ECO:0007669"/>
    <property type="project" value="UniProtKB-ARBA"/>
</dbReference>
<evidence type="ECO:0000256" key="2">
    <source>
        <dbReference type="ARBA" id="ARBA00003949"/>
    </source>
</evidence>
<keyword evidence="7 12" id="KW-0862">Zinc</keyword>
<dbReference type="InterPro" id="IPR006262">
    <property type="entry name" value="Cyt_deam_tetra"/>
</dbReference>
<dbReference type="NCBIfam" id="TIGR01354">
    <property type="entry name" value="cyt_deam_tetra"/>
    <property type="match status" value="1"/>
</dbReference>
<dbReference type="InterPro" id="IPR050202">
    <property type="entry name" value="Cyt/Deoxycyt_deaminase"/>
</dbReference>
<gene>
    <name evidence="15" type="ORF">BCR37DRAFT_391153</name>
</gene>
<dbReference type="NCBIfam" id="NF004064">
    <property type="entry name" value="PRK05578.1"/>
    <property type="match status" value="1"/>
</dbReference>
<dbReference type="PROSITE" id="PS00903">
    <property type="entry name" value="CYT_DCMP_DEAMINASES_1"/>
    <property type="match status" value="1"/>
</dbReference>
<feature type="binding site" evidence="11">
    <location>
        <begin position="46"/>
        <end position="52"/>
    </location>
    <ligand>
        <name>substrate</name>
    </ligand>
</feature>
<dbReference type="OrthoDB" id="414540at2759"/>
<dbReference type="InterPro" id="IPR002125">
    <property type="entry name" value="CMP_dCMP_dom"/>
</dbReference>
<dbReference type="Gene3D" id="3.40.140.10">
    <property type="entry name" value="Cytidine Deaminase, domain 2"/>
    <property type="match status" value="1"/>
</dbReference>
<evidence type="ECO:0000256" key="7">
    <source>
        <dbReference type="ARBA" id="ARBA00022833"/>
    </source>
</evidence>
<evidence type="ECO:0000256" key="10">
    <source>
        <dbReference type="PIRSR" id="PIRSR606262-1"/>
    </source>
</evidence>
<dbReference type="RefSeq" id="XP_040727559.1">
    <property type="nucleotide sequence ID" value="XM_040870966.1"/>
</dbReference>
<organism evidence="15 16">
    <name type="scientific">Protomyces lactucae-debilis</name>
    <dbReference type="NCBI Taxonomy" id="2754530"/>
    <lineage>
        <taxon>Eukaryota</taxon>
        <taxon>Fungi</taxon>
        <taxon>Dikarya</taxon>
        <taxon>Ascomycota</taxon>
        <taxon>Taphrinomycotina</taxon>
        <taxon>Taphrinomycetes</taxon>
        <taxon>Taphrinales</taxon>
        <taxon>Protomycetaceae</taxon>
        <taxon>Protomyces</taxon>
    </lineage>
</organism>